<comment type="subcellular location">
    <subcellularLocation>
        <location evidence="1">Membrane</location>
    </subcellularLocation>
</comment>
<protein>
    <submittedName>
        <fullName evidence="5">Beta-lactamase family protein</fullName>
    </submittedName>
</protein>
<dbReference type="Gene3D" id="3.40.710.10">
    <property type="entry name" value="DD-peptidase/beta-lactamase superfamily"/>
    <property type="match status" value="1"/>
</dbReference>
<reference evidence="5" key="2">
    <citation type="submission" date="2021-04" db="EMBL/GenBank/DDBJ databases">
        <authorList>
            <person name="Gilroy R."/>
        </authorList>
    </citation>
    <scope>NUCLEOTIDE SEQUENCE</scope>
    <source>
        <strain evidence="5">CHK33-7979</strain>
    </source>
</reference>
<evidence type="ECO:0000256" key="3">
    <source>
        <dbReference type="SAM" id="SignalP"/>
    </source>
</evidence>
<dbReference type="InterPro" id="IPR050491">
    <property type="entry name" value="AmpC-like"/>
</dbReference>
<dbReference type="PANTHER" id="PTHR46825">
    <property type="entry name" value="D-ALANYL-D-ALANINE-CARBOXYPEPTIDASE/ENDOPEPTIDASE AMPH"/>
    <property type="match status" value="1"/>
</dbReference>
<reference evidence="5" key="1">
    <citation type="journal article" date="2021" name="PeerJ">
        <title>Extensive microbial diversity within the chicken gut microbiome revealed by metagenomics and culture.</title>
        <authorList>
            <person name="Gilroy R."/>
            <person name="Ravi A."/>
            <person name="Getino M."/>
            <person name="Pursley I."/>
            <person name="Horton D.L."/>
            <person name="Alikhan N.F."/>
            <person name="Baker D."/>
            <person name="Gharbi K."/>
            <person name="Hall N."/>
            <person name="Watson M."/>
            <person name="Adriaenssens E.M."/>
            <person name="Foster-Nyarko E."/>
            <person name="Jarju S."/>
            <person name="Secka A."/>
            <person name="Antonio M."/>
            <person name="Oren A."/>
            <person name="Chaudhuri R.R."/>
            <person name="La Ragione R."/>
            <person name="Hildebrand F."/>
            <person name="Pallen M.J."/>
        </authorList>
    </citation>
    <scope>NUCLEOTIDE SEQUENCE</scope>
    <source>
        <strain evidence="5">CHK33-7979</strain>
    </source>
</reference>
<dbReference type="EMBL" id="DXCX01000077">
    <property type="protein sequence ID" value="HIY73803.1"/>
    <property type="molecule type" value="Genomic_DNA"/>
</dbReference>
<dbReference type="PANTHER" id="PTHR46825:SF11">
    <property type="entry name" value="PENICILLIN-BINDING PROTEIN 4"/>
    <property type="match status" value="1"/>
</dbReference>
<evidence type="ECO:0000256" key="1">
    <source>
        <dbReference type="ARBA" id="ARBA00004370"/>
    </source>
</evidence>
<dbReference type="AlphaFoldDB" id="A0A9D1Z4G9"/>
<evidence type="ECO:0000313" key="6">
    <source>
        <dbReference type="Proteomes" id="UP000886824"/>
    </source>
</evidence>
<accession>A0A9D1Z4G9</accession>
<dbReference type="Pfam" id="PF00144">
    <property type="entry name" value="Beta-lactamase"/>
    <property type="match status" value="1"/>
</dbReference>
<sequence>MRKKWKCMLSVALAGLLLVPALALPALAAQGTAPAAEDLEDRALHAIELAAQYGGADSIRYALWEDGAVTAQGGWGVYSKSENRLLTEDILYGIGSVSKTYTAAAVLRLAQEGRLELEAPVTDYLPGFTMADERYREITVRMLLDHSAGLMGDTTRNAFLFDDADQSAADHLLERLSTQRLKAAPGAYCVYSNDGYTLAQLVVEAVSGMDFMDYLRAAILEPAGLSDTYAPEDDFDAGRLAKTYASSQDVRALPQDTLGIVGTGGLYATAADLAAFGGLLCGTELLDQNHLNLMNTDWAARGLWPEDSEMDALAYGLGWDSVHMFPFCQSGVTALVKGGDTLRYHAALVVLPEEEKAVAVLSSGGVSTYNQLAGARILLDALAGDGVEVEEAWTLPASSPAVLPEELKAYAGAYASLGLVATVDFPDERTMTLTTAAALGGTVQTFTYQDNGTFLDESGTHFVKFVTEDNGRAYLYQEGCTDVPGLTTLGTANYAMEKLVPDTGVSQSALDAWAARGEELYLILNEKYTSQIYLAGPFAAAATLPETPGYVAGFQRIVDEDLACQYLQLPGTGSRNGADYSMVSVDGTECLQAGDYLCAPASGLSALYAGVGAYCTIQEDGYARWYNVGGLAGEILTVTLPEAGGFTVYDANGAVTASSVAYGDTSAVLPEGGWIVFAGAPGARFHLGLEQSS</sequence>
<keyword evidence="3" id="KW-0732">Signal</keyword>
<feature type="signal peptide" evidence="3">
    <location>
        <begin position="1"/>
        <end position="28"/>
    </location>
</feature>
<feature type="domain" description="Beta-lactamase-related" evidence="4">
    <location>
        <begin position="56"/>
        <end position="378"/>
    </location>
</feature>
<gene>
    <name evidence="5" type="ORF">H9826_07505</name>
</gene>
<proteinExistence type="predicted"/>
<feature type="chain" id="PRO_5039544830" evidence="3">
    <location>
        <begin position="29"/>
        <end position="693"/>
    </location>
</feature>
<name>A0A9D1Z4G9_9FIRM</name>
<comment type="caution">
    <text evidence="5">The sequence shown here is derived from an EMBL/GenBank/DDBJ whole genome shotgun (WGS) entry which is preliminary data.</text>
</comment>
<evidence type="ECO:0000259" key="4">
    <source>
        <dbReference type="Pfam" id="PF00144"/>
    </source>
</evidence>
<dbReference type="InterPro" id="IPR012338">
    <property type="entry name" value="Beta-lactam/transpept-like"/>
</dbReference>
<keyword evidence="2" id="KW-0472">Membrane</keyword>
<dbReference type="InterPro" id="IPR001466">
    <property type="entry name" value="Beta-lactam-related"/>
</dbReference>
<evidence type="ECO:0000256" key="2">
    <source>
        <dbReference type="ARBA" id="ARBA00023136"/>
    </source>
</evidence>
<organism evidence="5 6">
    <name type="scientific">Candidatus Intestinimonas merdavium</name>
    <dbReference type="NCBI Taxonomy" id="2838622"/>
    <lineage>
        <taxon>Bacteria</taxon>
        <taxon>Bacillati</taxon>
        <taxon>Bacillota</taxon>
        <taxon>Clostridia</taxon>
        <taxon>Eubacteriales</taxon>
        <taxon>Intestinimonas</taxon>
    </lineage>
</organism>
<dbReference type="GO" id="GO:0016020">
    <property type="term" value="C:membrane"/>
    <property type="evidence" value="ECO:0007669"/>
    <property type="project" value="UniProtKB-SubCell"/>
</dbReference>
<evidence type="ECO:0000313" key="5">
    <source>
        <dbReference type="EMBL" id="HIY73803.1"/>
    </source>
</evidence>
<dbReference type="Proteomes" id="UP000886824">
    <property type="component" value="Unassembled WGS sequence"/>
</dbReference>
<dbReference type="SUPFAM" id="SSF56601">
    <property type="entry name" value="beta-lactamase/transpeptidase-like"/>
    <property type="match status" value="1"/>
</dbReference>